<gene>
    <name evidence="7" type="ORF">IAA64_00590</name>
</gene>
<reference evidence="7" key="2">
    <citation type="journal article" date="2021" name="PeerJ">
        <title>Extensive microbial diversity within the chicken gut microbiome revealed by metagenomics and culture.</title>
        <authorList>
            <person name="Gilroy R."/>
            <person name="Ravi A."/>
            <person name="Getino M."/>
            <person name="Pursley I."/>
            <person name="Horton D.L."/>
            <person name="Alikhan N.F."/>
            <person name="Baker D."/>
            <person name="Gharbi K."/>
            <person name="Hall N."/>
            <person name="Watson M."/>
            <person name="Adriaenssens E.M."/>
            <person name="Foster-Nyarko E."/>
            <person name="Jarju S."/>
            <person name="Secka A."/>
            <person name="Antonio M."/>
            <person name="Oren A."/>
            <person name="Chaudhuri R.R."/>
            <person name="La Ragione R."/>
            <person name="Hildebrand F."/>
            <person name="Pallen M.J."/>
        </authorList>
    </citation>
    <scope>NUCLEOTIDE SEQUENCE</scope>
    <source>
        <strain evidence="7">CHK183-6373</strain>
    </source>
</reference>
<dbReference type="InterPro" id="IPR018062">
    <property type="entry name" value="HTH_AraC-typ_CS"/>
</dbReference>
<evidence type="ECO:0000256" key="3">
    <source>
        <dbReference type="ARBA" id="ARBA00023125"/>
    </source>
</evidence>
<keyword evidence="4" id="KW-0010">Activator</keyword>
<feature type="domain" description="HTH araC/xylS-type" evidence="6">
    <location>
        <begin position="185"/>
        <end position="285"/>
    </location>
</feature>
<keyword evidence="1" id="KW-0963">Cytoplasm</keyword>
<dbReference type="Gene3D" id="1.10.10.60">
    <property type="entry name" value="Homeodomain-like"/>
    <property type="match status" value="2"/>
</dbReference>
<evidence type="ECO:0000256" key="5">
    <source>
        <dbReference type="ARBA" id="ARBA00023163"/>
    </source>
</evidence>
<dbReference type="AlphaFoldDB" id="A0A9D1P6H5"/>
<dbReference type="Pfam" id="PF12833">
    <property type="entry name" value="HTH_18"/>
    <property type="match status" value="1"/>
</dbReference>
<sequence>MRNRLNSPLPSFFAPAPEALLSAPRPGPHPLEVYDITYLHFHDNLELGVCVSGQGACQVEGVLYPFAAGDVQIIFPFQSHLSRSEGARQSRWFWLNIDPMRLLAAWGAPGLARLERLLHTGMGLCGIIDGVRYPLIRELVARVVLSGGEQRRLSCLYALIEELAAESQALPKLSLRPSRQFVQLSPALERVQACLDEGRAPRVDELCRACALSPAAFRRAFQLAMGQPPQQYILACQMKKAQRLLLLTDASIAQIAQDVGYQDVSGFNRQFLRAFGLPPREYRARQG</sequence>
<dbReference type="InterPro" id="IPR020449">
    <property type="entry name" value="Tscrpt_reg_AraC-type_HTH"/>
</dbReference>
<dbReference type="Proteomes" id="UP000886884">
    <property type="component" value="Unassembled WGS sequence"/>
</dbReference>
<dbReference type="Gene3D" id="2.60.120.10">
    <property type="entry name" value="Jelly Rolls"/>
    <property type="match status" value="1"/>
</dbReference>
<keyword evidence="2" id="KW-0805">Transcription regulation</keyword>
<evidence type="ECO:0000313" key="7">
    <source>
        <dbReference type="EMBL" id="HIV26438.1"/>
    </source>
</evidence>
<proteinExistence type="predicted"/>
<dbReference type="Pfam" id="PF02311">
    <property type="entry name" value="AraC_binding"/>
    <property type="match status" value="1"/>
</dbReference>
<dbReference type="SMART" id="SM00342">
    <property type="entry name" value="HTH_ARAC"/>
    <property type="match status" value="1"/>
</dbReference>
<evidence type="ECO:0000313" key="8">
    <source>
        <dbReference type="Proteomes" id="UP000886884"/>
    </source>
</evidence>
<dbReference type="InterPro" id="IPR009057">
    <property type="entry name" value="Homeodomain-like_sf"/>
</dbReference>
<evidence type="ECO:0000256" key="2">
    <source>
        <dbReference type="ARBA" id="ARBA00023015"/>
    </source>
</evidence>
<dbReference type="InterPro" id="IPR014710">
    <property type="entry name" value="RmlC-like_jellyroll"/>
</dbReference>
<keyword evidence="5" id="KW-0804">Transcription</keyword>
<dbReference type="EMBL" id="DVOT01000012">
    <property type="protein sequence ID" value="HIV26438.1"/>
    <property type="molecule type" value="Genomic_DNA"/>
</dbReference>
<protein>
    <submittedName>
        <fullName evidence="7">Helix-turn-helix domain-containing protein</fullName>
    </submittedName>
</protein>
<dbReference type="PANTHER" id="PTHR46796:SF13">
    <property type="entry name" value="HTH-TYPE TRANSCRIPTIONAL ACTIVATOR RHAS"/>
    <property type="match status" value="1"/>
</dbReference>
<dbReference type="InterPro" id="IPR003313">
    <property type="entry name" value="AraC-bd"/>
</dbReference>
<dbReference type="InterPro" id="IPR050204">
    <property type="entry name" value="AraC_XylS_family_regulators"/>
</dbReference>
<reference evidence="7" key="1">
    <citation type="submission" date="2020-10" db="EMBL/GenBank/DDBJ databases">
        <authorList>
            <person name="Gilroy R."/>
        </authorList>
    </citation>
    <scope>NUCLEOTIDE SEQUENCE</scope>
    <source>
        <strain evidence="7">CHK183-6373</strain>
    </source>
</reference>
<dbReference type="PROSITE" id="PS01124">
    <property type="entry name" value="HTH_ARAC_FAMILY_2"/>
    <property type="match status" value="1"/>
</dbReference>
<dbReference type="PANTHER" id="PTHR46796">
    <property type="entry name" value="HTH-TYPE TRANSCRIPTIONAL ACTIVATOR RHAS-RELATED"/>
    <property type="match status" value="1"/>
</dbReference>
<dbReference type="InterPro" id="IPR037923">
    <property type="entry name" value="HTH-like"/>
</dbReference>
<name>A0A9D1P6H5_9FIRM</name>
<organism evidence="7 8">
    <name type="scientific">Candidatus Ornithocaccomicrobium faecavium</name>
    <dbReference type="NCBI Taxonomy" id="2840890"/>
    <lineage>
        <taxon>Bacteria</taxon>
        <taxon>Bacillati</taxon>
        <taxon>Bacillota</taxon>
        <taxon>Clostridia</taxon>
        <taxon>Candidatus Ornithocaccomicrobium</taxon>
    </lineage>
</organism>
<comment type="caution">
    <text evidence="7">The sequence shown here is derived from an EMBL/GenBank/DDBJ whole genome shotgun (WGS) entry which is preliminary data.</text>
</comment>
<dbReference type="SUPFAM" id="SSF51215">
    <property type="entry name" value="Regulatory protein AraC"/>
    <property type="match status" value="1"/>
</dbReference>
<dbReference type="InterPro" id="IPR018060">
    <property type="entry name" value="HTH_AraC"/>
</dbReference>
<dbReference type="GO" id="GO:0003700">
    <property type="term" value="F:DNA-binding transcription factor activity"/>
    <property type="evidence" value="ECO:0007669"/>
    <property type="project" value="InterPro"/>
</dbReference>
<accession>A0A9D1P6H5</accession>
<evidence type="ECO:0000256" key="1">
    <source>
        <dbReference type="ARBA" id="ARBA00022490"/>
    </source>
</evidence>
<evidence type="ECO:0000259" key="6">
    <source>
        <dbReference type="PROSITE" id="PS01124"/>
    </source>
</evidence>
<dbReference type="PROSITE" id="PS00041">
    <property type="entry name" value="HTH_ARAC_FAMILY_1"/>
    <property type="match status" value="1"/>
</dbReference>
<evidence type="ECO:0000256" key="4">
    <source>
        <dbReference type="ARBA" id="ARBA00023159"/>
    </source>
</evidence>
<dbReference type="GO" id="GO:0043565">
    <property type="term" value="F:sequence-specific DNA binding"/>
    <property type="evidence" value="ECO:0007669"/>
    <property type="project" value="InterPro"/>
</dbReference>
<keyword evidence="3" id="KW-0238">DNA-binding</keyword>
<dbReference type="PRINTS" id="PR00032">
    <property type="entry name" value="HTHARAC"/>
</dbReference>
<dbReference type="SUPFAM" id="SSF46689">
    <property type="entry name" value="Homeodomain-like"/>
    <property type="match status" value="2"/>
</dbReference>